<sequence>MIIKREKLTEKNLQQGNSNHKNNFPKAKSGSKLSPKHIPGHIQPDSKTCRVSPPGRESLGGSSGGVLPISLCWVPLCHLASSSLQRERSGKRFAQKRFENFKLKVSQRRENVNKAAKVKEQLEISQVFLKDPPGKCQAWLSEWDTTQGKPFL</sequence>
<accession>A0A8K1GH19</accession>
<comment type="caution">
    <text evidence="2">The sequence shown here is derived from an EMBL/GenBank/DDBJ whole genome shotgun (WGS) entry which is preliminary data.</text>
</comment>
<dbReference type="AlphaFoldDB" id="A0A8K1GH19"/>
<evidence type="ECO:0000313" key="3">
    <source>
        <dbReference type="Proteomes" id="UP000796761"/>
    </source>
</evidence>
<feature type="compositionally biased region" description="Polar residues" evidence="1">
    <location>
        <begin position="11"/>
        <end position="22"/>
    </location>
</feature>
<reference evidence="2" key="1">
    <citation type="submission" date="2019-04" db="EMBL/GenBank/DDBJ databases">
        <title>Genome assembly of Zosterops borbonicus 15179.</title>
        <authorList>
            <person name="Leroy T."/>
            <person name="Anselmetti Y."/>
            <person name="Tilak M.-K."/>
            <person name="Nabholz B."/>
        </authorList>
    </citation>
    <scope>NUCLEOTIDE SEQUENCE</scope>
    <source>
        <strain evidence="2">HGM_15179</strain>
        <tissue evidence="2">Muscle</tissue>
    </source>
</reference>
<proteinExistence type="predicted"/>
<evidence type="ECO:0000313" key="2">
    <source>
        <dbReference type="EMBL" id="TRZ18734.1"/>
    </source>
</evidence>
<protein>
    <submittedName>
        <fullName evidence="2">Uncharacterized protein</fullName>
    </submittedName>
</protein>
<dbReference type="EMBL" id="SWJQ01000211">
    <property type="protein sequence ID" value="TRZ18734.1"/>
    <property type="molecule type" value="Genomic_DNA"/>
</dbReference>
<keyword evidence="3" id="KW-1185">Reference proteome</keyword>
<organism evidence="2 3">
    <name type="scientific">Zosterops borbonicus</name>
    <dbReference type="NCBI Taxonomy" id="364589"/>
    <lineage>
        <taxon>Eukaryota</taxon>
        <taxon>Metazoa</taxon>
        <taxon>Chordata</taxon>
        <taxon>Craniata</taxon>
        <taxon>Vertebrata</taxon>
        <taxon>Euteleostomi</taxon>
        <taxon>Archelosauria</taxon>
        <taxon>Archosauria</taxon>
        <taxon>Dinosauria</taxon>
        <taxon>Saurischia</taxon>
        <taxon>Theropoda</taxon>
        <taxon>Coelurosauria</taxon>
        <taxon>Aves</taxon>
        <taxon>Neognathae</taxon>
        <taxon>Neoaves</taxon>
        <taxon>Telluraves</taxon>
        <taxon>Australaves</taxon>
        <taxon>Passeriformes</taxon>
        <taxon>Sylvioidea</taxon>
        <taxon>Zosteropidae</taxon>
        <taxon>Zosterops</taxon>
    </lineage>
</organism>
<feature type="region of interest" description="Disordered" evidence="1">
    <location>
        <begin position="1"/>
        <end position="61"/>
    </location>
</feature>
<evidence type="ECO:0000256" key="1">
    <source>
        <dbReference type="SAM" id="MobiDB-lite"/>
    </source>
</evidence>
<feature type="compositionally biased region" description="Basic and acidic residues" evidence="1">
    <location>
        <begin position="1"/>
        <end position="10"/>
    </location>
</feature>
<gene>
    <name evidence="2" type="ORF">HGM15179_008362</name>
</gene>
<dbReference type="Proteomes" id="UP000796761">
    <property type="component" value="Unassembled WGS sequence"/>
</dbReference>
<name>A0A8K1GH19_9PASS</name>